<keyword evidence="3" id="KW-1185">Reference proteome</keyword>
<name>A0A0A0DG51_9STRE</name>
<proteinExistence type="predicted"/>
<gene>
    <name evidence="2" type="ORF">SSIN_1197</name>
</gene>
<dbReference type="RefSeq" id="WP_037616797.1">
    <property type="nucleotide sequence ID" value="NZ_JPEN01000068.1"/>
</dbReference>
<dbReference type="SMART" id="SM00942">
    <property type="entry name" value="PriCT_1"/>
    <property type="match status" value="1"/>
</dbReference>
<comment type="caution">
    <text evidence="2">The sequence shown here is derived from an EMBL/GenBank/DDBJ whole genome shotgun (WGS) entry which is preliminary data.</text>
</comment>
<dbReference type="STRING" id="176090.SSIN_1197"/>
<feature type="domain" description="Primase C-terminal 1" evidence="1">
    <location>
        <begin position="261"/>
        <end position="326"/>
    </location>
</feature>
<organism evidence="2 3">
    <name type="scientific">Streptococcus sinensis</name>
    <dbReference type="NCBI Taxonomy" id="176090"/>
    <lineage>
        <taxon>Bacteria</taxon>
        <taxon>Bacillati</taxon>
        <taxon>Bacillota</taxon>
        <taxon>Bacilli</taxon>
        <taxon>Lactobacillales</taxon>
        <taxon>Streptococcaceae</taxon>
        <taxon>Streptococcus</taxon>
    </lineage>
</organism>
<dbReference type="Proteomes" id="UP000030019">
    <property type="component" value="Unassembled WGS sequence"/>
</dbReference>
<sequence>MVKQIETICNLILKDGLRQTKFKNSHLKLVSSAEEGKRGAIFAYRSKTNMTKARGLVLTSLEAILENQDNFTHWTPNVYRYGSYSDEKRQITRGHAEDNLRQINTFYIDFDITSSAEEMTSGDILTAAIDLGFMPTLILKSDKGYQAYFVLKQAAYVTTHSQFRVVKVAKAISQNLRNYFAQTLPVDMTCNHFGIARMPRTDNIEFFHKEYTYSFQEWLDWSMKQSNLPFSSKKPNLSVISGTAGVKQIDEPWYQMLLNESNIKGAKALMGRNSVLFTLALANFSSGVSQGDCEVILNDFNLGLDEPVHSGELLKLIASAYSGKYEAASREYITLLCKAWVNKNLKHTDLFVKQRWYKFKKKRADRKYSHLSEWKADIMAYLERTTHEAGDPFIQTTKKALRETLSIPERSLDKVLKALKQDQKVFYTIKSGRYGGIKLASVKAIVLSLIQVKKERQEAYFASIAAFFEESLGFTKRVLEGVKNGLKRATQVSLFEADVG</sequence>
<dbReference type="PATRIC" id="fig|176090.4.peg.1162"/>
<dbReference type="EMBL" id="JPEN01000068">
    <property type="protein sequence ID" value="KGM37055.1"/>
    <property type="molecule type" value="Genomic_DNA"/>
</dbReference>
<accession>A0A0A0DG51</accession>
<evidence type="ECO:0000313" key="2">
    <source>
        <dbReference type="EMBL" id="KGM37055.1"/>
    </source>
</evidence>
<dbReference type="AlphaFoldDB" id="A0A0A0DG51"/>
<dbReference type="eggNOG" id="COG1959">
    <property type="taxonomic scope" value="Bacteria"/>
</dbReference>
<evidence type="ECO:0000313" key="3">
    <source>
        <dbReference type="Proteomes" id="UP000030019"/>
    </source>
</evidence>
<dbReference type="InterPro" id="IPR014820">
    <property type="entry name" value="PriCT_1"/>
</dbReference>
<evidence type="ECO:0000259" key="1">
    <source>
        <dbReference type="SMART" id="SM00942"/>
    </source>
</evidence>
<reference evidence="2 3" key="1">
    <citation type="submission" date="2014-06" db="EMBL/GenBank/DDBJ databases">
        <authorList>
            <person name="Teng J.L."/>
            <person name="Huang Y."/>
            <person name="Tse H."/>
            <person name="Lau S.K."/>
            <person name="Woo P.C."/>
        </authorList>
    </citation>
    <scope>NUCLEOTIDE SEQUENCE [LARGE SCALE GENOMIC DNA]</scope>
    <source>
        <strain evidence="2 3">HKU4</strain>
    </source>
</reference>
<dbReference type="Pfam" id="PF08708">
    <property type="entry name" value="PriCT_1"/>
    <property type="match status" value="1"/>
</dbReference>
<protein>
    <recommendedName>
        <fullName evidence="1">Primase C-terminal 1 domain-containing protein</fullName>
    </recommendedName>
</protein>